<dbReference type="Gene3D" id="2.30.42.10">
    <property type="match status" value="1"/>
</dbReference>
<dbReference type="InterPro" id="IPR001478">
    <property type="entry name" value="PDZ"/>
</dbReference>
<dbReference type="InterPro" id="IPR018980">
    <property type="entry name" value="FERM_PH-like_C"/>
</dbReference>
<feature type="region of interest" description="Disordered" evidence="2">
    <location>
        <begin position="687"/>
        <end position="710"/>
    </location>
</feature>
<dbReference type="PANTHER" id="PTHR46900">
    <property type="entry name" value="TYROSINE-PROTEIN PHOSPHATASE NON-RECEPTOR TYPE 13"/>
    <property type="match status" value="1"/>
</dbReference>
<dbReference type="SUPFAM" id="SSF50156">
    <property type="entry name" value="PDZ domain-like"/>
    <property type="match status" value="1"/>
</dbReference>
<feature type="domain" description="FERM" evidence="3">
    <location>
        <begin position="302"/>
        <end position="603"/>
    </location>
</feature>
<dbReference type="PROSITE" id="PS50106">
    <property type="entry name" value="PDZ"/>
    <property type="match status" value="1"/>
</dbReference>
<dbReference type="InterPro" id="IPR011993">
    <property type="entry name" value="PH-like_dom_sf"/>
</dbReference>
<dbReference type="InterPro" id="IPR029071">
    <property type="entry name" value="Ubiquitin-like_domsf"/>
</dbReference>
<evidence type="ECO:0000256" key="1">
    <source>
        <dbReference type="ARBA" id="ARBA00022737"/>
    </source>
</evidence>
<dbReference type="InterPro" id="IPR052074">
    <property type="entry name" value="NonRcpt_TyrProt_Phosphatase"/>
</dbReference>
<evidence type="ECO:0000313" key="5">
    <source>
        <dbReference type="EMBL" id="CAG6613809.1"/>
    </source>
</evidence>
<dbReference type="Gene3D" id="1.10.510.10">
    <property type="entry name" value="Transferase(Phosphotransferase) domain 1"/>
    <property type="match status" value="1"/>
</dbReference>
<dbReference type="PANTHER" id="PTHR46900:SF2">
    <property type="entry name" value="TYROSINE-PROTEIN PHOSPHATASE NON-RECEPTOR TYPE 13"/>
    <property type="match status" value="1"/>
</dbReference>
<dbReference type="InterPro" id="IPR019748">
    <property type="entry name" value="FERM_central"/>
</dbReference>
<dbReference type="InterPro" id="IPR014352">
    <property type="entry name" value="FERM/acyl-CoA-bd_prot_sf"/>
</dbReference>
<dbReference type="GO" id="GO:0009887">
    <property type="term" value="P:animal organ morphogenesis"/>
    <property type="evidence" value="ECO:0007669"/>
    <property type="project" value="UniProtKB-ARBA"/>
</dbReference>
<dbReference type="SUPFAM" id="SSF47031">
    <property type="entry name" value="Second domain of FERM"/>
    <property type="match status" value="1"/>
</dbReference>
<dbReference type="SMART" id="SM00295">
    <property type="entry name" value="B41"/>
    <property type="match status" value="1"/>
</dbReference>
<dbReference type="Pfam" id="PF00595">
    <property type="entry name" value="PDZ"/>
    <property type="match status" value="1"/>
</dbReference>
<sequence>MYNMYSTCPCPQSSLTSMDTDDVSVAEVLTLRNCQGLSEIEIWSILCQSAQSLQDLFLAYDERKKYDPIITLDSLLITSQGRVLIKPYLQGCFEPKDMRFLAPEFDPTLPQPCSEIQMEKMWLYSLGICAKHMFLSTLTVSRNLSDIVLQLTRKDPNLRCSLLTLLNVISDYCQQKDQSQPFCSVIMEIHTFAKSAKPSTNSNTLNKINRKRSSSYVDINILTNSDHVISDKHNSAEVQKRPIQRAPSRLYKVDSDVKGPNRQRLSSESSPTQTCVGPEFVIRSTRQPSIIHIGDIKTQNQRKVMIILLNGHKLEVTCDASITAGQLFEVVVQNEYITENFTLGLAALVSGDFVFLPSDSRLNRVLPNPTTNKCPYLAAFTLYLRVKFYLPSLRGIRCVSWKHQLYLQLRSNVLSRQLRCDSVQLFTLAGLALQAEFGDYNEQKHGGCGDYFLLEHYLPESSITSECESPLIAELQARHRERQGLAADKAEDLFIVYCQQLAEYGTHFYSSHLVCKDLKTLKGEVWLGVNLHGVFFCTKRSACRSPTQLFVWSNIKKLEYQKHAFCLITQVKGVKFKFKMDNHKSYYVFHLASLHHKFFCKLRLEMSLKSLSDEFGVPVISKSMLDSKMFYVLKEDTKTKKKKSPSPKQQGLSHTTNRAVLQPLNTNCVNTQRSLCNKQNSENYLSRSNTLESLGKENRSLGKENRSLGKENRSLWKENRSLDKEIRSLKPGTMCNIGETVKTLPRTLMKCKRNRDKENSRVANVAALDKENTLSMSQGNLSVKSQQSQLTPKLPRRFTPNPSKLFSSTQSLHSLSLGLRASQSSLHSLSRPMTPAPEVYILNASMKSTGEGLHFDPHESISDSLACKFENLSWTEDDRLLTTVRLKKSPSGCLGVEVTEGINGGVYIQSVLPGGPADRLGNIHPGDRIVSVNGKDLLSVQYKKALLLIQREGSVLELVLSQPPPGMESPSLPLRRPRSVCTDMFTHQSHSHIEQAYLRSIRYETAPDEDRMESVELPSHSHSRSSMGLNSVDLPSHSLSRTSTGLNRKSSSNGELTSSLPRGNKSLSIGELFHATQSFII</sequence>
<dbReference type="SMART" id="SM01196">
    <property type="entry name" value="FERM_C"/>
    <property type="match status" value="1"/>
</dbReference>
<keyword evidence="1" id="KW-0677">Repeat</keyword>
<keyword evidence="5" id="KW-0675">Receptor</keyword>
<feature type="domain" description="PDZ" evidence="4">
    <location>
        <begin position="883"/>
        <end position="964"/>
    </location>
</feature>
<name>A0A8D8PTW8_9HEMI</name>
<dbReference type="Gene3D" id="2.30.29.30">
    <property type="entry name" value="Pleckstrin-homology domain (PH domain)/Phosphotyrosine-binding domain (PTB)"/>
    <property type="match status" value="1"/>
</dbReference>
<evidence type="ECO:0000259" key="4">
    <source>
        <dbReference type="PROSITE" id="PS50106"/>
    </source>
</evidence>
<dbReference type="CDD" id="cd14473">
    <property type="entry name" value="FERM_B-lobe"/>
    <property type="match status" value="1"/>
</dbReference>
<dbReference type="Gene3D" id="1.20.80.10">
    <property type="match status" value="1"/>
</dbReference>
<dbReference type="Pfam" id="PF09380">
    <property type="entry name" value="FERM_C"/>
    <property type="match status" value="1"/>
</dbReference>
<evidence type="ECO:0000259" key="3">
    <source>
        <dbReference type="PROSITE" id="PS50057"/>
    </source>
</evidence>
<dbReference type="EMBL" id="HBUF01028656">
    <property type="protein sequence ID" value="CAG6613809.1"/>
    <property type="molecule type" value="Transcribed_RNA"/>
</dbReference>
<feature type="region of interest" description="Disordered" evidence="2">
    <location>
        <begin position="254"/>
        <end position="274"/>
    </location>
</feature>
<dbReference type="InterPro" id="IPR035963">
    <property type="entry name" value="FERM_2"/>
</dbReference>
<feature type="compositionally biased region" description="Polar residues" evidence="2">
    <location>
        <begin position="1037"/>
        <end position="1063"/>
    </location>
</feature>
<dbReference type="GO" id="GO:0030182">
    <property type="term" value="P:neuron differentiation"/>
    <property type="evidence" value="ECO:0007669"/>
    <property type="project" value="UniProtKB-ARBA"/>
</dbReference>
<dbReference type="PRINTS" id="PR00935">
    <property type="entry name" value="BAND41"/>
</dbReference>
<evidence type="ECO:0000256" key="2">
    <source>
        <dbReference type="SAM" id="MobiDB-lite"/>
    </source>
</evidence>
<dbReference type="InterPro" id="IPR019749">
    <property type="entry name" value="Band_41_domain"/>
</dbReference>
<dbReference type="InterPro" id="IPR036034">
    <property type="entry name" value="PDZ_sf"/>
</dbReference>
<dbReference type="GO" id="GO:0071944">
    <property type="term" value="C:cell periphery"/>
    <property type="evidence" value="ECO:0007669"/>
    <property type="project" value="UniProtKB-ARBA"/>
</dbReference>
<proteinExistence type="predicted"/>
<dbReference type="InterPro" id="IPR011019">
    <property type="entry name" value="KIND_dom"/>
</dbReference>
<protein>
    <submittedName>
        <fullName evidence="5">Tyrosine-protein phosphatase non-receptor type 13</fullName>
    </submittedName>
</protein>
<feature type="region of interest" description="Disordered" evidence="2">
    <location>
        <begin position="637"/>
        <end position="657"/>
    </location>
</feature>
<feature type="compositionally biased region" description="Polar residues" evidence="2">
    <location>
        <begin position="263"/>
        <end position="274"/>
    </location>
</feature>
<dbReference type="SMART" id="SM00750">
    <property type="entry name" value="KIND"/>
    <property type="match status" value="1"/>
</dbReference>
<feature type="compositionally biased region" description="Basic and acidic residues" evidence="2">
    <location>
        <begin position="694"/>
        <end position="710"/>
    </location>
</feature>
<dbReference type="SUPFAM" id="SSF54236">
    <property type="entry name" value="Ubiquitin-like"/>
    <property type="match status" value="1"/>
</dbReference>
<dbReference type="Pfam" id="PF00373">
    <property type="entry name" value="FERM_M"/>
    <property type="match status" value="1"/>
</dbReference>
<feature type="region of interest" description="Disordered" evidence="2">
    <location>
        <begin position="1009"/>
        <end position="1063"/>
    </location>
</feature>
<reference evidence="5" key="1">
    <citation type="submission" date="2021-05" db="EMBL/GenBank/DDBJ databases">
        <authorList>
            <person name="Alioto T."/>
            <person name="Alioto T."/>
            <person name="Gomez Garrido J."/>
        </authorList>
    </citation>
    <scope>NUCLEOTIDE SEQUENCE</scope>
</reference>
<dbReference type="SMART" id="SM00228">
    <property type="entry name" value="PDZ"/>
    <property type="match status" value="1"/>
</dbReference>
<dbReference type="SUPFAM" id="SSF50729">
    <property type="entry name" value="PH domain-like"/>
    <property type="match status" value="1"/>
</dbReference>
<dbReference type="InterPro" id="IPR000299">
    <property type="entry name" value="FERM_domain"/>
</dbReference>
<accession>A0A8D8PTW8</accession>
<dbReference type="PROSITE" id="PS50057">
    <property type="entry name" value="FERM_3"/>
    <property type="match status" value="1"/>
</dbReference>
<organism evidence="5">
    <name type="scientific">Cacopsylla melanoneura</name>
    <dbReference type="NCBI Taxonomy" id="428564"/>
    <lineage>
        <taxon>Eukaryota</taxon>
        <taxon>Metazoa</taxon>
        <taxon>Ecdysozoa</taxon>
        <taxon>Arthropoda</taxon>
        <taxon>Hexapoda</taxon>
        <taxon>Insecta</taxon>
        <taxon>Pterygota</taxon>
        <taxon>Neoptera</taxon>
        <taxon>Paraneoptera</taxon>
        <taxon>Hemiptera</taxon>
        <taxon>Sternorrhyncha</taxon>
        <taxon>Psylloidea</taxon>
        <taxon>Psyllidae</taxon>
        <taxon>Psyllinae</taxon>
        <taxon>Cacopsylla</taxon>
    </lineage>
</organism>
<dbReference type="AlphaFoldDB" id="A0A8D8PTW8"/>